<dbReference type="SUPFAM" id="SSF50249">
    <property type="entry name" value="Nucleic acid-binding proteins"/>
    <property type="match status" value="1"/>
</dbReference>
<dbReference type="InterPro" id="IPR012340">
    <property type="entry name" value="NA-bd_OB-fold"/>
</dbReference>
<accession>X5M7U7</accession>
<evidence type="ECO:0000256" key="12">
    <source>
        <dbReference type="ARBA" id="ARBA00034617"/>
    </source>
</evidence>
<evidence type="ECO:0000256" key="1">
    <source>
        <dbReference type="ARBA" id="ARBA00007504"/>
    </source>
</evidence>
<evidence type="ECO:0000256" key="13">
    <source>
        <dbReference type="ARBA" id="ARBA00034808"/>
    </source>
</evidence>
<name>X5M7U7_BARHN</name>
<dbReference type="InterPro" id="IPR045562">
    <property type="entry name" value="RecG_dom3_C"/>
</dbReference>
<keyword evidence="7 15" id="KW-0067">ATP-binding</keyword>
<dbReference type="Pfam" id="PF19833">
    <property type="entry name" value="RecG_dom3_C"/>
    <property type="match status" value="1"/>
</dbReference>
<evidence type="ECO:0000256" key="10">
    <source>
        <dbReference type="ARBA" id="ARBA00023204"/>
    </source>
</evidence>
<keyword evidence="4 15" id="KW-0227">DNA damage</keyword>
<reference evidence="19" key="1">
    <citation type="submission" date="2013-11" db="EMBL/GenBank/DDBJ databases">
        <title>Genome sequencing of Bartonella spp. isolated from human blood.</title>
        <authorList>
            <person name="Raoult D."/>
        </authorList>
    </citation>
    <scope>NUCLEOTIDE SEQUENCE</scope>
    <source>
        <strain evidence="19">BM1374165</strain>
    </source>
</reference>
<evidence type="ECO:0000259" key="17">
    <source>
        <dbReference type="PROSITE" id="PS51194"/>
    </source>
</evidence>
<dbReference type="AlphaFoldDB" id="X5M7U7"/>
<evidence type="ECO:0000259" key="16">
    <source>
        <dbReference type="PROSITE" id="PS51192"/>
    </source>
</evidence>
<evidence type="ECO:0000256" key="14">
    <source>
        <dbReference type="ARBA" id="ARBA00048988"/>
    </source>
</evidence>
<dbReference type="Gene3D" id="3.40.50.300">
    <property type="entry name" value="P-loop containing nucleotide triphosphate hydrolases"/>
    <property type="match status" value="2"/>
</dbReference>
<comment type="catalytic activity">
    <reaction evidence="12 15">
        <text>Couples ATP hydrolysis with the unwinding of duplex DNA by translocating in the 3'-5' direction.</text>
        <dbReference type="EC" id="5.6.2.4"/>
    </reaction>
</comment>
<dbReference type="CDD" id="cd17992">
    <property type="entry name" value="DEXHc_RecG"/>
    <property type="match status" value="1"/>
</dbReference>
<dbReference type="InterPro" id="IPR014001">
    <property type="entry name" value="Helicase_ATP-bd"/>
</dbReference>
<dbReference type="Pfam" id="PF17191">
    <property type="entry name" value="RecG_wedge"/>
    <property type="match status" value="1"/>
</dbReference>
<evidence type="ECO:0000256" key="9">
    <source>
        <dbReference type="ARBA" id="ARBA00023172"/>
    </source>
</evidence>
<comment type="catalytic activity">
    <reaction evidence="14 15">
        <text>ATP + H2O = ADP + phosphate + H(+)</text>
        <dbReference type="Rhea" id="RHEA:13065"/>
        <dbReference type="ChEBI" id="CHEBI:15377"/>
        <dbReference type="ChEBI" id="CHEBI:15378"/>
        <dbReference type="ChEBI" id="CHEBI:30616"/>
        <dbReference type="ChEBI" id="CHEBI:43474"/>
        <dbReference type="ChEBI" id="CHEBI:456216"/>
        <dbReference type="EC" id="5.6.2.4"/>
    </reaction>
</comment>
<organism evidence="18 19">
    <name type="scientific">Bartonella henselae</name>
    <name type="common">Rochalimaea henselae</name>
    <dbReference type="NCBI Taxonomy" id="38323"/>
    <lineage>
        <taxon>Bacteria</taxon>
        <taxon>Pseudomonadati</taxon>
        <taxon>Pseudomonadota</taxon>
        <taxon>Alphaproteobacteria</taxon>
        <taxon>Hyphomicrobiales</taxon>
        <taxon>Bartonellaceae</taxon>
        <taxon>Bartonella</taxon>
    </lineage>
</organism>
<dbReference type="EC" id="5.6.2.4" evidence="13 15"/>
<feature type="domain" description="Helicase ATP-binding" evidence="16">
    <location>
        <begin position="328"/>
        <end position="489"/>
    </location>
</feature>
<evidence type="ECO:0000256" key="8">
    <source>
        <dbReference type="ARBA" id="ARBA00023125"/>
    </source>
</evidence>
<dbReference type="PROSITE" id="PS51194">
    <property type="entry name" value="HELICASE_CTER"/>
    <property type="match status" value="1"/>
</dbReference>
<dbReference type="Gene3D" id="2.40.50.140">
    <property type="entry name" value="Nucleic acid-binding proteins"/>
    <property type="match status" value="1"/>
</dbReference>
<sequence length="741" mass="82602">MLKTQTINKATPLGIIQCIIPKKLFYNTRKNKKSKLNFRMLPDLIRPLFTSVRILPGMSPKIYGLLAKVLNINATQREPTIIDLLQLMPYSVIDRRMRPNIAFAQEGNTVTLEIIIDQHHSPPIGRNRLPYRVSAHDQTGKINLVFFHAQPPWLKKQLPEGKKVIVSGKVERFNGQLSMVHPDHIAPSEQSNQMPLIEPIYPSTAGLSTKTLRRTIQNALEYIPLLPEWIEESVKKQQNFSSFSVALRRIHAPIDPDDLALESTARKRLAYDELLACQLALGLMRLKTKSLVGTSRPPTGTYTEKLLKILPFQLTNGQKKAIQDIANDLASPEPMLRLLQGDVGAGKTVVALMAMAQIAENRGQSALMTPTEVLARQHFATIAPLAEKIGLQTVLLTGREKGKLRTNILNNISSSQASIIIGTHTLIQNNVTYNNLSLAIIDEQHRFGVNQRLALTAKGHKPDMLVMTATPIPRTLVLTAFGDMDVSKITEKPMGRQPITTAILSLKRIDELIKRIAVALEKGEKLYWICPLVEESITLELTSIESRFAMLQERFGTSVGMIHGKMSTDKKEAAMASFKCGNIGILVATTVIEVGVDIPDASIIIIEHAEHFGLSQLHQLRGRVGRGEKKSSCILLYKDPLTKMAATRLNIIRSTEDGFKIAEEDWRLRGEGELLGTRQSGMPEFHIANLAVHGDLLLLARRDARLFLQRDPHLSSEQGQALRLLLYLFGRDDATRLLRAG</sequence>
<feature type="domain" description="Helicase C-terminal" evidence="17">
    <location>
        <begin position="512"/>
        <end position="667"/>
    </location>
</feature>
<keyword evidence="6 15" id="KW-0347">Helicase</keyword>
<evidence type="ECO:0000256" key="2">
    <source>
        <dbReference type="ARBA" id="ARBA00017846"/>
    </source>
</evidence>
<evidence type="ECO:0000256" key="15">
    <source>
        <dbReference type="RuleBase" id="RU363016"/>
    </source>
</evidence>
<keyword evidence="8" id="KW-0238">DNA-binding</keyword>
<dbReference type="NCBIfam" id="NF008165">
    <property type="entry name" value="PRK10917.1-3"/>
    <property type="match status" value="1"/>
</dbReference>
<comment type="similarity">
    <text evidence="1 15">Belongs to the helicase family. RecG subfamily.</text>
</comment>
<comment type="function">
    <text evidence="15">Plays a critical role in recombination and DNA repair. Helps process Holliday junction intermediates to mature products by catalyzing branch migration. Has replication fork regression activity, unwinds stalled or blocked replication forks to make a HJ that can be resolved. Has a DNA unwinding activity characteristic of a DNA helicase with 3'-5' polarity.</text>
</comment>
<dbReference type="GO" id="GO:0005524">
    <property type="term" value="F:ATP binding"/>
    <property type="evidence" value="ECO:0007669"/>
    <property type="project" value="UniProtKB-KW"/>
</dbReference>
<dbReference type="GO" id="GO:0043138">
    <property type="term" value="F:3'-5' DNA helicase activity"/>
    <property type="evidence" value="ECO:0007669"/>
    <property type="project" value="UniProtKB-EC"/>
</dbReference>
<dbReference type="GO" id="GO:0003677">
    <property type="term" value="F:DNA binding"/>
    <property type="evidence" value="ECO:0007669"/>
    <property type="project" value="UniProtKB-KW"/>
</dbReference>
<evidence type="ECO:0000313" key="19">
    <source>
        <dbReference type="Proteomes" id="UP000019801"/>
    </source>
</evidence>
<dbReference type="NCBIfam" id="NF008164">
    <property type="entry name" value="PRK10917.1-2"/>
    <property type="match status" value="1"/>
</dbReference>
<dbReference type="Proteomes" id="UP000019801">
    <property type="component" value="Chromosome I"/>
</dbReference>
<keyword evidence="9 15" id="KW-0233">DNA recombination</keyword>
<dbReference type="Pfam" id="PF00271">
    <property type="entry name" value="Helicase_C"/>
    <property type="match status" value="1"/>
</dbReference>
<dbReference type="InterPro" id="IPR004609">
    <property type="entry name" value="ATP-dep_DNA_helicase_RecG"/>
</dbReference>
<evidence type="ECO:0000313" key="18">
    <source>
        <dbReference type="EMBL" id="CDO47038.1"/>
    </source>
</evidence>
<evidence type="ECO:0000256" key="11">
    <source>
        <dbReference type="ARBA" id="ARBA00023235"/>
    </source>
</evidence>
<keyword evidence="3 15" id="KW-0547">Nucleotide-binding</keyword>
<dbReference type="InterPro" id="IPR033454">
    <property type="entry name" value="RecG_wedge"/>
</dbReference>
<dbReference type="SMART" id="SM00490">
    <property type="entry name" value="HELICc"/>
    <property type="match status" value="1"/>
</dbReference>
<dbReference type="KEGG" id="bhs:BM1374165_01035"/>
<evidence type="ECO:0000256" key="3">
    <source>
        <dbReference type="ARBA" id="ARBA00022741"/>
    </source>
</evidence>
<evidence type="ECO:0000256" key="4">
    <source>
        <dbReference type="ARBA" id="ARBA00022763"/>
    </source>
</evidence>
<evidence type="ECO:0000256" key="7">
    <source>
        <dbReference type="ARBA" id="ARBA00022840"/>
    </source>
</evidence>
<dbReference type="PANTHER" id="PTHR47964:SF1">
    <property type="entry name" value="ATP-DEPENDENT DNA HELICASE HOMOLOG RECG, CHLOROPLASTIC"/>
    <property type="match status" value="1"/>
</dbReference>
<dbReference type="SMART" id="SM00487">
    <property type="entry name" value="DEXDc"/>
    <property type="match status" value="1"/>
</dbReference>
<dbReference type="InterPro" id="IPR027417">
    <property type="entry name" value="P-loop_NTPase"/>
</dbReference>
<dbReference type="NCBIfam" id="TIGR00643">
    <property type="entry name" value="recG"/>
    <property type="match status" value="1"/>
</dbReference>
<dbReference type="NCBIfam" id="NF008168">
    <property type="entry name" value="PRK10917.2-2"/>
    <property type="match status" value="1"/>
</dbReference>
<evidence type="ECO:0000256" key="6">
    <source>
        <dbReference type="ARBA" id="ARBA00022806"/>
    </source>
</evidence>
<keyword evidence="10 15" id="KW-0234">DNA repair</keyword>
<dbReference type="EMBL" id="HG969191">
    <property type="protein sequence ID" value="CDO47038.1"/>
    <property type="molecule type" value="Genomic_DNA"/>
</dbReference>
<dbReference type="SUPFAM" id="SSF52540">
    <property type="entry name" value="P-loop containing nucleoside triphosphate hydrolases"/>
    <property type="match status" value="2"/>
</dbReference>
<dbReference type="InterPro" id="IPR047112">
    <property type="entry name" value="RecG/Mfd"/>
</dbReference>
<dbReference type="InterPro" id="IPR011545">
    <property type="entry name" value="DEAD/DEAH_box_helicase_dom"/>
</dbReference>
<keyword evidence="5 15" id="KW-0378">Hydrolase</keyword>
<gene>
    <name evidence="18" type="primary">recG</name>
    <name evidence="18" type="ORF">BM1374165_01035</name>
</gene>
<dbReference type="GO" id="GO:0006281">
    <property type="term" value="P:DNA repair"/>
    <property type="evidence" value="ECO:0007669"/>
    <property type="project" value="UniProtKB-UniRule"/>
</dbReference>
<dbReference type="InterPro" id="IPR001650">
    <property type="entry name" value="Helicase_C-like"/>
</dbReference>
<dbReference type="CDD" id="cd04488">
    <property type="entry name" value="RecG_wedge_OBF"/>
    <property type="match status" value="1"/>
</dbReference>
<dbReference type="STRING" id="38323.BM1374165_01035"/>
<protein>
    <recommendedName>
        <fullName evidence="2 15">ATP-dependent DNA helicase RecG</fullName>
        <ecNumber evidence="13 15">5.6.2.4</ecNumber>
    </recommendedName>
</protein>
<dbReference type="PROSITE" id="PS51192">
    <property type="entry name" value="HELICASE_ATP_BIND_1"/>
    <property type="match status" value="1"/>
</dbReference>
<dbReference type="GO" id="GO:0006310">
    <property type="term" value="P:DNA recombination"/>
    <property type="evidence" value="ECO:0007669"/>
    <property type="project" value="UniProtKB-UniRule"/>
</dbReference>
<proteinExistence type="inferred from homology"/>
<dbReference type="PANTHER" id="PTHR47964">
    <property type="entry name" value="ATP-DEPENDENT DNA HELICASE HOMOLOG RECG, CHLOROPLASTIC"/>
    <property type="match status" value="1"/>
</dbReference>
<dbReference type="PATRIC" id="fig|38323.4.peg.1094"/>
<dbReference type="Pfam" id="PF00270">
    <property type="entry name" value="DEAD"/>
    <property type="match status" value="1"/>
</dbReference>
<evidence type="ECO:0000256" key="5">
    <source>
        <dbReference type="ARBA" id="ARBA00022801"/>
    </source>
</evidence>
<keyword evidence="11" id="KW-0413">Isomerase</keyword>
<dbReference type="GO" id="GO:0016887">
    <property type="term" value="F:ATP hydrolysis activity"/>
    <property type="evidence" value="ECO:0007669"/>
    <property type="project" value="RHEA"/>
</dbReference>